<reference evidence="2 3" key="1">
    <citation type="submission" date="2024-06" db="EMBL/GenBank/DDBJ databases">
        <title>A chromosome level genome sequence of Diviner's sage (Salvia divinorum).</title>
        <authorList>
            <person name="Ford S.A."/>
            <person name="Ro D.-K."/>
            <person name="Ness R.W."/>
            <person name="Phillips M.A."/>
        </authorList>
    </citation>
    <scope>NUCLEOTIDE SEQUENCE [LARGE SCALE GENOMIC DNA]</scope>
    <source>
        <strain evidence="2">SAF-2024a</strain>
        <tissue evidence="2">Leaf</tissue>
    </source>
</reference>
<dbReference type="Proteomes" id="UP001567538">
    <property type="component" value="Unassembled WGS sequence"/>
</dbReference>
<keyword evidence="1" id="KW-0472">Membrane</keyword>
<accession>A0ABD1GCV6</accession>
<dbReference type="AlphaFoldDB" id="A0ABD1GCV6"/>
<evidence type="ECO:0000256" key="1">
    <source>
        <dbReference type="SAM" id="Phobius"/>
    </source>
</evidence>
<proteinExistence type="predicted"/>
<gene>
    <name evidence="2" type="ORF">AAHA92_25156</name>
</gene>
<protein>
    <submittedName>
        <fullName evidence="2">Uncharacterized protein</fullName>
    </submittedName>
</protein>
<organism evidence="2 3">
    <name type="scientific">Salvia divinorum</name>
    <name type="common">Maria pastora</name>
    <name type="synonym">Diviner's sage</name>
    <dbReference type="NCBI Taxonomy" id="28513"/>
    <lineage>
        <taxon>Eukaryota</taxon>
        <taxon>Viridiplantae</taxon>
        <taxon>Streptophyta</taxon>
        <taxon>Embryophyta</taxon>
        <taxon>Tracheophyta</taxon>
        <taxon>Spermatophyta</taxon>
        <taxon>Magnoliopsida</taxon>
        <taxon>eudicotyledons</taxon>
        <taxon>Gunneridae</taxon>
        <taxon>Pentapetalae</taxon>
        <taxon>asterids</taxon>
        <taxon>lamiids</taxon>
        <taxon>Lamiales</taxon>
        <taxon>Lamiaceae</taxon>
        <taxon>Nepetoideae</taxon>
        <taxon>Mentheae</taxon>
        <taxon>Salviinae</taxon>
        <taxon>Salvia</taxon>
        <taxon>Salvia subgen. Calosphace</taxon>
    </lineage>
</organism>
<evidence type="ECO:0000313" key="2">
    <source>
        <dbReference type="EMBL" id="KAL1540866.1"/>
    </source>
</evidence>
<keyword evidence="1" id="KW-1133">Transmembrane helix</keyword>
<feature type="transmembrane region" description="Helical" evidence="1">
    <location>
        <begin position="74"/>
        <end position="95"/>
    </location>
</feature>
<sequence length="97" mass="10303">MPSTSPALCYRHYICVAVSNGASCPAESSPTTSLSKGIINSSSCPFVYPFADTPLSSECLPLAPVLACSNSIKLMFSTFVAFITCNILVVIRYGLEE</sequence>
<name>A0ABD1GCV6_SALDI</name>
<evidence type="ECO:0000313" key="3">
    <source>
        <dbReference type="Proteomes" id="UP001567538"/>
    </source>
</evidence>
<comment type="caution">
    <text evidence="2">The sequence shown here is derived from an EMBL/GenBank/DDBJ whole genome shotgun (WGS) entry which is preliminary data.</text>
</comment>
<keyword evidence="1" id="KW-0812">Transmembrane</keyword>
<dbReference type="EMBL" id="JBEAFC010000009">
    <property type="protein sequence ID" value="KAL1540866.1"/>
    <property type="molecule type" value="Genomic_DNA"/>
</dbReference>
<keyword evidence="3" id="KW-1185">Reference proteome</keyword>